<organism evidence="12 13">
    <name type="scientific">Amphibalanus amphitrite</name>
    <name type="common">Striped barnacle</name>
    <name type="synonym">Balanus amphitrite</name>
    <dbReference type="NCBI Taxonomy" id="1232801"/>
    <lineage>
        <taxon>Eukaryota</taxon>
        <taxon>Metazoa</taxon>
        <taxon>Ecdysozoa</taxon>
        <taxon>Arthropoda</taxon>
        <taxon>Crustacea</taxon>
        <taxon>Multicrustacea</taxon>
        <taxon>Cirripedia</taxon>
        <taxon>Thoracica</taxon>
        <taxon>Thoracicalcarea</taxon>
        <taxon>Balanomorpha</taxon>
        <taxon>Balanoidea</taxon>
        <taxon>Balanidae</taxon>
        <taxon>Amphibalaninae</taxon>
        <taxon>Amphibalanus</taxon>
    </lineage>
</organism>
<feature type="domain" description="TFIID subunit TAF5 NTD2" evidence="10">
    <location>
        <begin position="193"/>
        <end position="320"/>
    </location>
</feature>
<keyword evidence="13" id="KW-1185">Reference proteome</keyword>
<feature type="repeat" description="WD" evidence="8">
    <location>
        <begin position="494"/>
        <end position="540"/>
    </location>
</feature>
<dbReference type="SUPFAM" id="SSF160897">
    <property type="entry name" value="Taf5 N-terminal domain-like"/>
    <property type="match status" value="1"/>
</dbReference>
<dbReference type="PROSITE" id="PS50294">
    <property type="entry name" value="WD_REPEATS_REGION"/>
    <property type="match status" value="4"/>
</dbReference>
<dbReference type="InterPro" id="IPR036322">
    <property type="entry name" value="WD40_repeat_dom_sf"/>
</dbReference>
<dbReference type="Gene3D" id="1.25.40.500">
    <property type="entry name" value="TFIID subunit TAF5, NTD2 domain"/>
    <property type="match status" value="1"/>
</dbReference>
<evidence type="ECO:0000256" key="4">
    <source>
        <dbReference type="ARBA" id="ARBA00022737"/>
    </source>
</evidence>
<dbReference type="CDD" id="cd00200">
    <property type="entry name" value="WD40"/>
    <property type="match status" value="1"/>
</dbReference>
<feature type="region of interest" description="Disordered" evidence="9">
    <location>
        <begin position="324"/>
        <end position="353"/>
    </location>
</feature>
<dbReference type="InterPro" id="IPR020472">
    <property type="entry name" value="WD40_PAC1"/>
</dbReference>
<keyword evidence="6" id="KW-0804">Transcription</keyword>
<dbReference type="Pfam" id="PF04494">
    <property type="entry name" value="TFIID_NTD2"/>
    <property type="match status" value="1"/>
</dbReference>
<evidence type="ECO:0000313" key="12">
    <source>
        <dbReference type="EMBL" id="KAF0305841.1"/>
    </source>
</evidence>
<gene>
    <name evidence="12" type="primary">TAF5L</name>
    <name evidence="12" type="ORF">FJT64_022570</name>
</gene>
<dbReference type="GO" id="GO:0005669">
    <property type="term" value="C:transcription factor TFIID complex"/>
    <property type="evidence" value="ECO:0007669"/>
    <property type="project" value="TreeGrafter"/>
</dbReference>
<feature type="repeat" description="WD" evidence="8">
    <location>
        <begin position="591"/>
        <end position="632"/>
    </location>
</feature>
<keyword evidence="4" id="KW-0677">Repeat</keyword>
<dbReference type="OrthoDB" id="10266330at2759"/>
<dbReference type="Gene3D" id="2.130.10.10">
    <property type="entry name" value="YVTN repeat-like/Quinoprotein amine dehydrogenase"/>
    <property type="match status" value="2"/>
</dbReference>
<dbReference type="InterPro" id="IPR001680">
    <property type="entry name" value="WD40_rpt"/>
</dbReference>
<dbReference type="PRINTS" id="PR00320">
    <property type="entry name" value="GPROTEINBRPT"/>
</dbReference>
<sequence length="670" mass="72362">MLPRSLRHFRKHWDRVAMVEGLVVYQFDEHRHVPVVSRDWLVELVGTMHEESAHAGRDKLIDMVTQQVFCPGAANIVADVVGACKKCQLFKPSSHVKTPPTIRITANAPFELIEADLVKKAIERPGNLLASKLGPRYAGPLTVTRVNDNGVTYEAESKEGEQGTQPLGELAADSVADAAASAANVMLNSAAQMEPTAADTQFARFREWVQESPAPYQAALQPLLAPVFVGLHIELVLGGHSPARFYARHHGALLGDPGHQSLLPELAAVSTADHLERPPLKHFRRNPPDVSLSPECSEYLRRSLRSSQLTLVLQTLSQHVRLSGCAGRPAPEAEPDRRGRRRYLTGSGPPGGLQRLTAAAEDCDLARAGRRLRAEPPPPPTVCAYRVHRPLTCAVAAPRLDALVTAGDGGASVWALTADGLPGRPNAAARLPLAGDDGAPPAAAAGAPSRHLRAHAGPVFDMVFEPTGGLLLTAGEDTTVRAWDPSSWSNVAIYRGHSYPVWSVACQPRSSVACSHYFVTGSMDRTARLWSYDRTHQLRIFAGHSQDVDVSRLQDVDCVAMHPNGNYVCSASADGTVRLWSLTDAAQVRVLSGHRGIIHSMHFSPDGKRLAAAGEDQQVRVYDLACGAMLSEHSGHLAPVSRLLWTADGRTLVSADQDGVINVWNLAHNR</sequence>
<dbReference type="PANTHER" id="PTHR19879:SF5">
    <property type="entry name" value="WD REPEAT-CONTAINING PROTEIN 55 HOMOLOG"/>
    <property type="match status" value="1"/>
</dbReference>
<evidence type="ECO:0000256" key="1">
    <source>
        <dbReference type="ARBA" id="ARBA00004123"/>
    </source>
</evidence>
<feature type="domain" description="Integrase zinc-binding" evidence="11">
    <location>
        <begin position="43"/>
        <end position="93"/>
    </location>
</feature>
<dbReference type="AlphaFoldDB" id="A0A6A4WUS6"/>
<dbReference type="Pfam" id="PF17921">
    <property type="entry name" value="Integrase_H2C2"/>
    <property type="match status" value="1"/>
</dbReference>
<feature type="repeat" description="WD" evidence="8">
    <location>
        <begin position="452"/>
        <end position="484"/>
    </location>
</feature>
<protein>
    <submittedName>
        <fullName evidence="12">TAF5-like RNA polymerase II p300/CBP-associated factor-associated factor subunit 5L</fullName>
    </submittedName>
</protein>
<evidence type="ECO:0000256" key="7">
    <source>
        <dbReference type="ARBA" id="ARBA00023242"/>
    </source>
</evidence>
<evidence type="ECO:0000256" key="3">
    <source>
        <dbReference type="ARBA" id="ARBA00022574"/>
    </source>
</evidence>
<keyword evidence="7" id="KW-0539">Nucleus</keyword>
<dbReference type="InterPro" id="IPR041588">
    <property type="entry name" value="Integrase_H2C2"/>
</dbReference>
<dbReference type="InterPro" id="IPR037264">
    <property type="entry name" value="TFIID_NTD2_sf"/>
</dbReference>
<dbReference type="SMART" id="SM00320">
    <property type="entry name" value="WD40"/>
    <property type="match status" value="6"/>
</dbReference>
<comment type="subcellular location">
    <subcellularLocation>
        <location evidence="1">Nucleus</location>
    </subcellularLocation>
</comment>
<dbReference type="PANTHER" id="PTHR19879">
    <property type="entry name" value="TRANSCRIPTION INITIATION FACTOR TFIID"/>
    <property type="match status" value="1"/>
</dbReference>
<comment type="similarity">
    <text evidence="2">Belongs to the WD repeat TAF5 family.</text>
</comment>
<evidence type="ECO:0000256" key="9">
    <source>
        <dbReference type="SAM" id="MobiDB-lite"/>
    </source>
</evidence>
<evidence type="ECO:0000256" key="6">
    <source>
        <dbReference type="ARBA" id="ARBA00023163"/>
    </source>
</evidence>
<dbReference type="PROSITE" id="PS50082">
    <property type="entry name" value="WD_REPEATS_2"/>
    <property type="match status" value="5"/>
</dbReference>
<dbReference type="EMBL" id="VIIS01000715">
    <property type="protein sequence ID" value="KAF0305841.1"/>
    <property type="molecule type" value="Genomic_DNA"/>
</dbReference>
<evidence type="ECO:0000256" key="5">
    <source>
        <dbReference type="ARBA" id="ARBA00023015"/>
    </source>
</evidence>
<proteinExistence type="inferred from homology"/>
<dbReference type="GO" id="GO:0006367">
    <property type="term" value="P:transcription initiation at RNA polymerase II promoter"/>
    <property type="evidence" value="ECO:0007669"/>
    <property type="project" value="TreeGrafter"/>
</dbReference>
<accession>A0A6A4WUS6</accession>
<evidence type="ECO:0000313" key="13">
    <source>
        <dbReference type="Proteomes" id="UP000440578"/>
    </source>
</evidence>
<dbReference type="Pfam" id="PF00400">
    <property type="entry name" value="WD40"/>
    <property type="match status" value="5"/>
</dbReference>
<keyword evidence="5" id="KW-0805">Transcription regulation</keyword>
<name>A0A6A4WUS6_AMPAM</name>
<dbReference type="InterPro" id="IPR007582">
    <property type="entry name" value="TFIID_NTD2"/>
</dbReference>
<dbReference type="Proteomes" id="UP000440578">
    <property type="component" value="Unassembled WGS sequence"/>
</dbReference>
<evidence type="ECO:0000256" key="8">
    <source>
        <dbReference type="PROSITE-ProRule" id="PRU00221"/>
    </source>
</evidence>
<evidence type="ECO:0000256" key="2">
    <source>
        <dbReference type="ARBA" id="ARBA00009435"/>
    </source>
</evidence>
<dbReference type="GO" id="GO:0016251">
    <property type="term" value="F:RNA polymerase II general transcription initiation factor activity"/>
    <property type="evidence" value="ECO:0007669"/>
    <property type="project" value="TreeGrafter"/>
</dbReference>
<keyword evidence="3 8" id="KW-0853">WD repeat</keyword>
<reference evidence="12 13" key="1">
    <citation type="submission" date="2019-07" db="EMBL/GenBank/DDBJ databases">
        <title>Draft genome assembly of a fouling barnacle, Amphibalanus amphitrite (Darwin, 1854): The first reference genome for Thecostraca.</title>
        <authorList>
            <person name="Kim W."/>
        </authorList>
    </citation>
    <scope>NUCLEOTIDE SEQUENCE [LARGE SCALE GENOMIC DNA]</scope>
    <source>
        <strain evidence="12">SNU_AA5</strain>
        <tissue evidence="12">Soma without cirri and trophi</tissue>
    </source>
</reference>
<dbReference type="InterPro" id="IPR019775">
    <property type="entry name" value="WD40_repeat_CS"/>
</dbReference>
<feature type="repeat" description="WD" evidence="8">
    <location>
        <begin position="556"/>
        <end position="590"/>
    </location>
</feature>
<evidence type="ECO:0000259" key="10">
    <source>
        <dbReference type="Pfam" id="PF04494"/>
    </source>
</evidence>
<dbReference type="InterPro" id="IPR015943">
    <property type="entry name" value="WD40/YVTN_repeat-like_dom_sf"/>
</dbReference>
<dbReference type="SUPFAM" id="SSF50978">
    <property type="entry name" value="WD40 repeat-like"/>
    <property type="match status" value="1"/>
</dbReference>
<dbReference type="Gene3D" id="1.10.340.70">
    <property type="match status" value="1"/>
</dbReference>
<evidence type="ECO:0000259" key="11">
    <source>
        <dbReference type="Pfam" id="PF17921"/>
    </source>
</evidence>
<dbReference type="PROSITE" id="PS00678">
    <property type="entry name" value="WD_REPEATS_1"/>
    <property type="match status" value="1"/>
</dbReference>
<feature type="repeat" description="WD" evidence="8">
    <location>
        <begin position="633"/>
        <end position="670"/>
    </location>
</feature>
<comment type="caution">
    <text evidence="12">The sequence shown here is derived from an EMBL/GenBank/DDBJ whole genome shotgun (WGS) entry which is preliminary data.</text>
</comment>